<dbReference type="InterPro" id="IPR055357">
    <property type="entry name" value="LRR_At1g61320_AtMIF1"/>
</dbReference>
<dbReference type="SUPFAM" id="SSF81383">
    <property type="entry name" value="F-box domain"/>
    <property type="match status" value="1"/>
</dbReference>
<feature type="compositionally biased region" description="Polar residues" evidence="1">
    <location>
        <begin position="263"/>
        <end position="273"/>
    </location>
</feature>
<feature type="compositionally biased region" description="Acidic residues" evidence="1">
    <location>
        <begin position="117"/>
        <end position="137"/>
    </location>
</feature>
<dbReference type="CDD" id="cd22160">
    <property type="entry name" value="F-box_AtFBL13-like"/>
    <property type="match status" value="1"/>
</dbReference>
<dbReference type="InterPro" id="IPR036047">
    <property type="entry name" value="F-box-like_dom_sf"/>
</dbReference>
<dbReference type="Pfam" id="PF08729">
    <property type="entry name" value="HUN"/>
    <property type="match status" value="1"/>
</dbReference>
<feature type="domain" description="F-box" evidence="2">
    <location>
        <begin position="736"/>
        <end position="772"/>
    </location>
</feature>
<feature type="compositionally biased region" description="Polar residues" evidence="1">
    <location>
        <begin position="282"/>
        <end position="295"/>
    </location>
</feature>
<feature type="region of interest" description="Disordered" evidence="1">
    <location>
        <begin position="1"/>
        <end position="26"/>
    </location>
</feature>
<feature type="compositionally biased region" description="Polar residues" evidence="1">
    <location>
        <begin position="215"/>
        <end position="230"/>
    </location>
</feature>
<feature type="domain" description="At1g61320/AtMIF1 LRR" evidence="4">
    <location>
        <begin position="823"/>
        <end position="1142"/>
    </location>
</feature>
<dbReference type="PANTHER" id="PTHR21669">
    <property type="entry name" value="CAPZ-INTERACTING PROTEIN AND RELATED PROTEINS"/>
    <property type="match status" value="1"/>
</dbReference>
<dbReference type="InterPro" id="IPR032675">
    <property type="entry name" value="LRR_dom_sf"/>
</dbReference>
<feature type="region of interest" description="Disordered" evidence="1">
    <location>
        <begin position="170"/>
        <end position="363"/>
    </location>
</feature>
<dbReference type="Gene3D" id="1.20.1280.50">
    <property type="match status" value="1"/>
</dbReference>
<dbReference type="Gene3D" id="3.80.10.10">
    <property type="entry name" value="Ribonuclease Inhibitor"/>
    <property type="match status" value="1"/>
</dbReference>
<evidence type="ECO:0000313" key="6">
    <source>
        <dbReference type="Proteomes" id="UP001154282"/>
    </source>
</evidence>
<dbReference type="Pfam" id="PF23622">
    <property type="entry name" value="LRR_At1g61320_AtMIF1"/>
    <property type="match status" value="1"/>
</dbReference>
<evidence type="ECO:0000256" key="1">
    <source>
        <dbReference type="SAM" id="MobiDB-lite"/>
    </source>
</evidence>
<organism evidence="5 6">
    <name type="scientific">Linum tenue</name>
    <dbReference type="NCBI Taxonomy" id="586396"/>
    <lineage>
        <taxon>Eukaryota</taxon>
        <taxon>Viridiplantae</taxon>
        <taxon>Streptophyta</taxon>
        <taxon>Embryophyta</taxon>
        <taxon>Tracheophyta</taxon>
        <taxon>Spermatophyta</taxon>
        <taxon>Magnoliopsida</taxon>
        <taxon>eudicotyledons</taxon>
        <taxon>Gunneridae</taxon>
        <taxon>Pentapetalae</taxon>
        <taxon>rosids</taxon>
        <taxon>fabids</taxon>
        <taxon>Malpighiales</taxon>
        <taxon>Linaceae</taxon>
        <taxon>Linum</taxon>
    </lineage>
</organism>
<feature type="region of interest" description="Disordered" evidence="1">
    <location>
        <begin position="454"/>
        <end position="476"/>
    </location>
</feature>
<dbReference type="EMBL" id="CAMGYJ010000003">
    <property type="protein sequence ID" value="CAI0393267.1"/>
    <property type="molecule type" value="Genomic_DNA"/>
</dbReference>
<evidence type="ECO:0000259" key="3">
    <source>
        <dbReference type="Pfam" id="PF08729"/>
    </source>
</evidence>
<dbReference type="SUPFAM" id="SSF52047">
    <property type="entry name" value="RNI-like"/>
    <property type="match status" value="1"/>
</dbReference>
<feature type="domain" description="Hpc2-related" evidence="3">
    <location>
        <begin position="120"/>
        <end position="167"/>
    </location>
</feature>
<comment type="caution">
    <text evidence="5">The sequence shown here is derived from an EMBL/GenBank/DDBJ whole genome shotgun (WGS) entry which is preliminary data.</text>
</comment>
<dbReference type="GO" id="GO:0006325">
    <property type="term" value="P:chromatin organization"/>
    <property type="evidence" value="ECO:0007669"/>
    <property type="project" value="TreeGrafter"/>
</dbReference>
<feature type="region of interest" description="Disordered" evidence="1">
    <location>
        <begin position="613"/>
        <end position="632"/>
    </location>
</feature>
<feature type="compositionally biased region" description="Basic and acidic residues" evidence="1">
    <location>
        <begin position="655"/>
        <end position="679"/>
    </location>
</feature>
<dbReference type="Pfam" id="PF00646">
    <property type="entry name" value="F-box"/>
    <property type="match status" value="1"/>
</dbReference>
<evidence type="ECO:0000313" key="5">
    <source>
        <dbReference type="EMBL" id="CAI0393267.1"/>
    </source>
</evidence>
<name>A0AAV0I6T1_9ROSI</name>
<feature type="region of interest" description="Disordered" evidence="1">
    <location>
        <begin position="55"/>
        <end position="137"/>
    </location>
</feature>
<accession>A0AAV0I6T1</accession>
<keyword evidence="6" id="KW-1185">Reference proteome</keyword>
<gene>
    <name evidence="5" type="ORF">LITE_LOCUS7858</name>
</gene>
<dbReference type="Proteomes" id="UP001154282">
    <property type="component" value="Unassembled WGS sequence"/>
</dbReference>
<feature type="region of interest" description="Disordered" evidence="1">
    <location>
        <begin position="655"/>
        <end position="687"/>
    </location>
</feature>
<dbReference type="GO" id="GO:0005634">
    <property type="term" value="C:nucleus"/>
    <property type="evidence" value="ECO:0007669"/>
    <property type="project" value="TreeGrafter"/>
</dbReference>
<dbReference type="AlphaFoldDB" id="A0AAV0I6T1"/>
<evidence type="ECO:0000259" key="4">
    <source>
        <dbReference type="Pfam" id="PF23622"/>
    </source>
</evidence>
<dbReference type="InterPro" id="IPR053781">
    <property type="entry name" value="F-box_AtFBL13-like"/>
</dbReference>
<protein>
    <recommendedName>
        <fullName evidence="7">F-box domain-containing protein</fullName>
    </recommendedName>
</protein>
<feature type="region of interest" description="Disordered" evidence="1">
    <location>
        <begin position="553"/>
        <end position="593"/>
    </location>
</feature>
<feature type="compositionally biased region" description="Basic and acidic residues" evidence="1">
    <location>
        <begin position="105"/>
        <end position="116"/>
    </location>
</feature>
<proteinExistence type="predicted"/>
<evidence type="ECO:0008006" key="7">
    <source>
        <dbReference type="Google" id="ProtNLM"/>
    </source>
</evidence>
<feature type="compositionally biased region" description="Basic and acidic residues" evidence="1">
    <location>
        <begin position="618"/>
        <end position="632"/>
    </location>
</feature>
<sequence>MEEGSNGAGGGGGESSSSRTTPSYVKLGDRQIFTVELRPGETTFVSWKKLVKDANKNCSGSAPVPDPPPPANAHPNLESRIAPGQGADNEENDDTHPHRFSAVIEKIERLYMGKDSSDDEDMKDAPDDDQYDTEDSFIDDAELDEYFEVDNSAIKHDGFFVNRGKLERISEPAAIPNLQPKKRRRKDLNKAPGDSGDVNVSNKHAKIGKSAAAKTVQSLGMNSSSPSQDLVKSGGYNEDVKPLNLSGTSSKKKSGEAKLCLDPSSTTKMSNGKASMAEDKNFQMQKPGSHQAKNFSSKSKDASGSSDASHLIHQIQDKSAYGQNKLQSGKPFNNVEEPESSVQSKERNGFRILPDLNSAPDGKMTVHKTASTVHKRDGSSVRPKGSMLEKAIKELERMVAECKPRKNVNGFNRSPHEYPGSLNTAPDAEGLSAMQEKDDRFQMIKKEVAEMIKTRVPSSESKAIEHQAGSSDDFQDLNSDNKGVVKRKFGMDAVLEDKVCDLYDLFVDLVGLWPSGAMDNHGIKRAICRAKDRRRAIYSRNKEEEKIRRKKIMQARTEEPDRADPSTAFQAQTQQHLRERSTSNTGGGPVLALASKPMSGQMLITQGTSSSILGSAHNLERPKQDRAKGSVSMEEVKMEFAVGEGVSVKKKVKRKPEAELDQTHFRSEKTYLQSSDERHKSVKPAPVVSQKLSLQSAVLPEEEEGGRVGLETIASDSVSTGHEKEEDEESIGVDWISELPDGILVSILSLLKLKDAAKTSSLSSRWVNLWKSAVTELDFDASELLELVNYDEDLMPRRRIEFREWVSGVVRQLTDASSASKKLTKFRISFALTNRCNSDGDIDRWLKFAISKRTESLELSFDTPLLDSSCDGENYVFPEDCFSYIKTPAGLSDIKSLRSIRLSYVEVKGETLEHFILNCPYLEDLAVHDSKLIVNLRIASGSSSPLPLKHLEVRGCDNLESLEVDNVPCLSHFKYQGHPPVELRLENCVSLVDVYVGFAGYEPGLPFHSISQYAAQLAALTMNITTDCICFSNVADFTRLELLKVEISGRFDDTVIGLVTLINACPRLRTLRVLMMTYYCTDEWCGGMLKPRVDRVVRESIKTVEIIGFKGYPIDCEFMEYVLECFTGMERILVDHGSEKRANEARKRALEFQSRVSPSIDFVII</sequence>
<dbReference type="InterPro" id="IPR014840">
    <property type="entry name" value="HRD"/>
</dbReference>
<dbReference type="InterPro" id="IPR001810">
    <property type="entry name" value="F-box_dom"/>
</dbReference>
<evidence type="ECO:0000259" key="2">
    <source>
        <dbReference type="Pfam" id="PF00646"/>
    </source>
</evidence>
<reference evidence="5" key="1">
    <citation type="submission" date="2022-08" db="EMBL/GenBank/DDBJ databases">
        <authorList>
            <person name="Gutierrez-Valencia J."/>
        </authorList>
    </citation>
    <scope>NUCLEOTIDE SEQUENCE</scope>
</reference>
<dbReference type="PANTHER" id="PTHR21669:SF28">
    <property type="entry name" value="YEMANUCLEIN"/>
    <property type="match status" value="1"/>
</dbReference>
<feature type="compositionally biased region" description="Gly residues" evidence="1">
    <location>
        <begin position="1"/>
        <end position="14"/>
    </location>
</feature>
<feature type="compositionally biased region" description="Polar residues" evidence="1">
    <location>
        <begin position="321"/>
        <end position="331"/>
    </location>
</feature>